<accession>A0A380ZTU0</accession>
<comment type="similarity">
    <text evidence="1">Belongs to the NAD(P)-dependent epimerase/dehydratase family. SDR39U1 subfamily.</text>
</comment>
<dbReference type="NCBIfam" id="TIGR01777">
    <property type="entry name" value="yfcH"/>
    <property type="match status" value="1"/>
</dbReference>
<protein>
    <submittedName>
        <fullName evidence="4">Epimerase family protein SA0724</fullName>
    </submittedName>
</protein>
<dbReference type="SUPFAM" id="SSF51735">
    <property type="entry name" value="NAD(P)-binding Rossmann-fold domains"/>
    <property type="match status" value="1"/>
</dbReference>
<feature type="domain" description="DUF1731" evidence="3">
    <location>
        <begin position="249"/>
        <end position="293"/>
    </location>
</feature>
<evidence type="ECO:0000313" key="4">
    <source>
        <dbReference type="EMBL" id="SUV52206.1"/>
    </source>
</evidence>
<dbReference type="Proteomes" id="UP000255515">
    <property type="component" value="Unassembled WGS sequence"/>
</dbReference>
<dbReference type="InterPro" id="IPR013549">
    <property type="entry name" value="DUF1731"/>
</dbReference>
<sequence>MGIILITGANGMLAQKLEKQLSVHHEVRFLTRKPIRENEFLWDIKKKFIDEKALKNITHIIHLAGANIGDGRWTPERKKDILESRVLSAQLLLEAVKRNKIQLDAYISASAVGYYGAVTRNETLTENSSTGDDFLSHVCTAWESSANAFQPFSKRVVILRFGAIISSSGGMLKKMIVPTRMYINAVIGSGKQNIPWIDIEDAARLLHFCLEKNNSQGIYNAVSPQNVENRTFTMILAKVLKKKIFLPAIPAFIIRWIFGEMSVLLLEGTPISAQKIIAEGFEFQYANLEESLKKELKKIGH</sequence>
<dbReference type="AlphaFoldDB" id="A0A380ZTU0"/>
<evidence type="ECO:0000259" key="2">
    <source>
        <dbReference type="Pfam" id="PF01370"/>
    </source>
</evidence>
<dbReference type="InterPro" id="IPR036291">
    <property type="entry name" value="NAD(P)-bd_dom_sf"/>
</dbReference>
<dbReference type="PANTHER" id="PTHR11092">
    <property type="entry name" value="SUGAR NUCLEOTIDE EPIMERASE RELATED"/>
    <property type="match status" value="1"/>
</dbReference>
<dbReference type="EMBL" id="UFTJ01000003">
    <property type="protein sequence ID" value="SUV52206.1"/>
    <property type="molecule type" value="Genomic_DNA"/>
</dbReference>
<evidence type="ECO:0000259" key="3">
    <source>
        <dbReference type="Pfam" id="PF08338"/>
    </source>
</evidence>
<reference evidence="4 5" key="1">
    <citation type="submission" date="2018-06" db="EMBL/GenBank/DDBJ databases">
        <authorList>
            <consortium name="Pathogen Informatics"/>
            <person name="Doyle S."/>
        </authorList>
    </citation>
    <scope>NUCLEOTIDE SEQUENCE [LARGE SCALE GENOMIC DNA]</scope>
    <source>
        <strain evidence="4 5">NCTC11661</strain>
    </source>
</reference>
<gene>
    <name evidence="4" type="ORF">NCTC11661_01429</name>
</gene>
<organism evidence="4 5">
    <name type="scientific">Bergeyella zoohelcum</name>
    <dbReference type="NCBI Taxonomy" id="1015"/>
    <lineage>
        <taxon>Bacteria</taxon>
        <taxon>Pseudomonadati</taxon>
        <taxon>Bacteroidota</taxon>
        <taxon>Flavobacteriia</taxon>
        <taxon>Flavobacteriales</taxon>
        <taxon>Weeksellaceae</taxon>
        <taxon>Bergeyella</taxon>
    </lineage>
</organism>
<dbReference type="InterPro" id="IPR010099">
    <property type="entry name" value="SDR39U1"/>
</dbReference>
<dbReference type="PANTHER" id="PTHR11092:SF0">
    <property type="entry name" value="EPIMERASE FAMILY PROTEIN SDR39U1"/>
    <property type="match status" value="1"/>
</dbReference>
<dbReference type="Pfam" id="PF01370">
    <property type="entry name" value="Epimerase"/>
    <property type="match status" value="1"/>
</dbReference>
<dbReference type="RefSeq" id="WP_002664886.1">
    <property type="nucleotide sequence ID" value="NZ_UFTJ01000003.1"/>
</dbReference>
<name>A0A380ZTU0_9FLAO</name>
<feature type="domain" description="NAD-dependent epimerase/dehydratase" evidence="2">
    <location>
        <begin position="4"/>
        <end position="220"/>
    </location>
</feature>
<dbReference type="Pfam" id="PF08338">
    <property type="entry name" value="DUF1731"/>
    <property type="match status" value="1"/>
</dbReference>
<dbReference type="InterPro" id="IPR001509">
    <property type="entry name" value="Epimerase_deHydtase"/>
</dbReference>
<evidence type="ECO:0000256" key="1">
    <source>
        <dbReference type="ARBA" id="ARBA00009353"/>
    </source>
</evidence>
<evidence type="ECO:0000313" key="5">
    <source>
        <dbReference type="Proteomes" id="UP000255515"/>
    </source>
</evidence>
<proteinExistence type="inferred from homology"/>
<dbReference type="Gene3D" id="3.40.50.720">
    <property type="entry name" value="NAD(P)-binding Rossmann-like Domain"/>
    <property type="match status" value="1"/>
</dbReference>